<accession>A0ABW3RFB7</accession>
<sequence length="401" mass="44653">MKNHIILFAVLFLVSCNKQQSNFQNDFEAVKDSLKTIYAPDTRVEVFDIKLEKKDKTLSVTGETTNADVVSIFNDQLTPLIDKTGAFHIDYTIDLLPNKSVGKTKYAVVNNSVANIRSKPKHSAELATQAILGTVLNVLKIDGDFYLIQTPDRYISWVDHGGVKLMTAAELNTWQTAPKIIYTQTFGHAYASKNANAPIVSDLVLGAQLALLETGKNFYKVAYPDSRVGYINKKEAVIYNHWIKTVQPSGDLIENTAKRFVGSPYLWGGTSTKGMDCSGFTKTVYLMNGFVIPRDASQQINAGEVVDSNLAFENLQKGDLLFFGKKATDSTKQRTTHVGIWLGNDKNEFIHAASQVRINSINPEADNYDAFNKNRYLGARRYLGVEDAMIIDLKKDTTLKL</sequence>
<evidence type="ECO:0000313" key="7">
    <source>
        <dbReference type="EMBL" id="MFD1163647.1"/>
    </source>
</evidence>
<dbReference type="InterPro" id="IPR000064">
    <property type="entry name" value="NLP_P60_dom"/>
</dbReference>
<dbReference type="InterPro" id="IPR051202">
    <property type="entry name" value="Peptidase_C40"/>
</dbReference>
<dbReference type="InterPro" id="IPR003646">
    <property type="entry name" value="SH3-like_bac-type"/>
</dbReference>
<gene>
    <name evidence="7" type="ORF">ACFQ2E_14545</name>
</gene>
<keyword evidence="2" id="KW-0645">Protease</keyword>
<dbReference type="SUPFAM" id="SSF54001">
    <property type="entry name" value="Cysteine proteinases"/>
    <property type="match status" value="1"/>
</dbReference>
<dbReference type="Pfam" id="PF18348">
    <property type="entry name" value="SH3_16"/>
    <property type="match status" value="1"/>
</dbReference>
<dbReference type="PROSITE" id="PS51935">
    <property type="entry name" value="NLPC_P60"/>
    <property type="match status" value="1"/>
</dbReference>
<dbReference type="PROSITE" id="PS51781">
    <property type="entry name" value="SH3B"/>
    <property type="match status" value="1"/>
</dbReference>
<reference evidence="8" key="1">
    <citation type="journal article" date="2019" name="Int. J. Syst. Evol. Microbiol.">
        <title>The Global Catalogue of Microorganisms (GCM) 10K type strain sequencing project: providing services to taxonomists for standard genome sequencing and annotation.</title>
        <authorList>
            <consortium name="The Broad Institute Genomics Platform"/>
            <consortium name="The Broad Institute Genome Sequencing Center for Infectious Disease"/>
            <person name="Wu L."/>
            <person name="Ma J."/>
        </authorList>
    </citation>
    <scope>NUCLEOTIDE SEQUENCE [LARGE SCALE GENOMIC DNA]</scope>
    <source>
        <strain evidence="8">CCUG 63246</strain>
    </source>
</reference>
<dbReference type="Proteomes" id="UP001597163">
    <property type="component" value="Unassembled WGS sequence"/>
</dbReference>
<comment type="caution">
    <text evidence="7">The sequence shown here is derived from an EMBL/GenBank/DDBJ whole genome shotgun (WGS) entry which is preliminary data.</text>
</comment>
<evidence type="ECO:0000256" key="2">
    <source>
        <dbReference type="ARBA" id="ARBA00022670"/>
    </source>
</evidence>
<dbReference type="EMBL" id="JBHTLJ010000004">
    <property type="protein sequence ID" value="MFD1163647.1"/>
    <property type="molecule type" value="Genomic_DNA"/>
</dbReference>
<dbReference type="InterPro" id="IPR041382">
    <property type="entry name" value="SH3_16"/>
</dbReference>
<evidence type="ECO:0000256" key="4">
    <source>
        <dbReference type="ARBA" id="ARBA00022807"/>
    </source>
</evidence>
<dbReference type="Gene3D" id="2.30.30.40">
    <property type="entry name" value="SH3 Domains"/>
    <property type="match status" value="2"/>
</dbReference>
<proteinExistence type="inferred from homology"/>
<keyword evidence="8" id="KW-1185">Reference proteome</keyword>
<feature type="domain" description="NlpC/P60" evidence="6">
    <location>
        <begin position="246"/>
        <end position="383"/>
    </location>
</feature>
<dbReference type="InterPro" id="IPR038765">
    <property type="entry name" value="Papain-like_cys_pep_sf"/>
</dbReference>
<keyword evidence="4" id="KW-0788">Thiol protease</keyword>
<organism evidence="7 8">
    <name type="scientific">Hwangdonia seohaensis</name>
    <dbReference type="NCBI Taxonomy" id="1240727"/>
    <lineage>
        <taxon>Bacteria</taxon>
        <taxon>Pseudomonadati</taxon>
        <taxon>Bacteroidota</taxon>
        <taxon>Flavobacteriia</taxon>
        <taxon>Flavobacteriales</taxon>
        <taxon>Flavobacteriaceae</taxon>
        <taxon>Hwangdonia</taxon>
    </lineage>
</organism>
<comment type="similarity">
    <text evidence="1">Belongs to the peptidase C40 family.</text>
</comment>
<dbReference type="Pfam" id="PF00877">
    <property type="entry name" value="NLPC_P60"/>
    <property type="match status" value="1"/>
</dbReference>
<dbReference type="PROSITE" id="PS51257">
    <property type="entry name" value="PROKAR_LIPOPROTEIN"/>
    <property type="match status" value="1"/>
</dbReference>
<dbReference type="PANTHER" id="PTHR47053:SF1">
    <property type="entry name" value="MUREIN DD-ENDOPEPTIDASE MEPH-RELATED"/>
    <property type="match status" value="1"/>
</dbReference>
<evidence type="ECO:0000259" key="6">
    <source>
        <dbReference type="PROSITE" id="PS51935"/>
    </source>
</evidence>
<evidence type="ECO:0000313" key="8">
    <source>
        <dbReference type="Proteomes" id="UP001597163"/>
    </source>
</evidence>
<evidence type="ECO:0000256" key="1">
    <source>
        <dbReference type="ARBA" id="ARBA00007074"/>
    </source>
</evidence>
<dbReference type="PANTHER" id="PTHR47053">
    <property type="entry name" value="MUREIN DD-ENDOPEPTIDASE MEPH-RELATED"/>
    <property type="match status" value="1"/>
</dbReference>
<evidence type="ECO:0000256" key="3">
    <source>
        <dbReference type="ARBA" id="ARBA00022801"/>
    </source>
</evidence>
<dbReference type="RefSeq" id="WP_311940707.1">
    <property type="nucleotide sequence ID" value="NZ_JAVSCK010000004.1"/>
</dbReference>
<name>A0ABW3RFB7_9FLAO</name>
<keyword evidence="3" id="KW-0378">Hydrolase</keyword>
<dbReference type="Gene3D" id="3.90.1720.10">
    <property type="entry name" value="endopeptidase domain like (from Nostoc punctiforme)"/>
    <property type="match status" value="1"/>
</dbReference>
<evidence type="ECO:0000259" key="5">
    <source>
        <dbReference type="PROSITE" id="PS51781"/>
    </source>
</evidence>
<protein>
    <submittedName>
        <fullName evidence="7">C40 family peptidase</fullName>
    </submittedName>
</protein>
<feature type="domain" description="SH3b" evidence="5">
    <location>
        <begin position="104"/>
        <end position="167"/>
    </location>
</feature>
<dbReference type="SMART" id="SM00287">
    <property type="entry name" value="SH3b"/>
    <property type="match status" value="2"/>
</dbReference>